<dbReference type="InterPro" id="IPR007269">
    <property type="entry name" value="ICMT_MeTrfase"/>
</dbReference>
<proteinExistence type="predicted"/>
<dbReference type="AlphaFoldDB" id="A0A0P6XKR8"/>
<feature type="transmembrane region" description="Helical" evidence="5">
    <location>
        <begin position="34"/>
        <end position="55"/>
    </location>
</feature>
<keyword evidence="2 5" id="KW-0812">Transmembrane</keyword>
<dbReference type="Pfam" id="PF04140">
    <property type="entry name" value="ICMT"/>
    <property type="match status" value="1"/>
</dbReference>
<evidence type="ECO:0000313" key="6">
    <source>
        <dbReference type="EMBL" id="KPL75639.1"/>
    </source>
</evidence>
<dbReference type="PANTHER" id="PTHR43847">
    <property type="entry name" value="BLL3993 PROTEIN"/>
    <property type="match status" value="1"/>
</dbReference>
<gene>
    <name evidence="6" type="ORF">ADN01_17525</name>
</gene>
<evidence type="ECO:0000256" key="4">
    <source>
        <dbReference type="ARBA" id="ARBA00023136"/>
    </source>
</evidence>
<feature type="transmembrane region" description="Helical" evidence="5">
    <location>
        <begin position="112"/>
        <end position="135"/>
    </location>
</feature>
<evidence type="ECO:0008006" key="8">
    <source>
        <dbReference type="Google" id="ProtNLM"/>
    </source>
</evidence>
<keyword evidence="3 5" id="KW-1133">Transmembrane helix</keyword>
<dbReference type="GO" id="GO:0016020">
    <property type="term" value="C:membrane"/>
    <property type="evidence" value="ECO:0007669"/>
    <property type="project" value="UniProtKB-SubCell"/>
</dbReference>
<protein>
    <recommendedName>
        <fullName evidence="8">Isoprenylcysteine carboxylmethyltransferase family protein</fullName>
    </recommendedName>
</protein>
<keyword evidence="7" id="KW-1185">Reference proteome</keyword>
<dbReference type="EMBL" id="LGCM01000065">
    <property type="protein sequence ID" value="KPL75639.1"/>
    <property type="molecule type" value="Genomic_DNA"/>
</dbReference>
<dbReference type="RefSeq" id="WP_062417073.1">
    <property type="nucleotide sequence ID" value="NZ_DF967974.1"/>
</dbReference>
<comment type="subcellular location">
    <subcellularLocation>
        <location evidence="1">Membrane</location>
        <topology evidence="1">Multi-pass membrane protein</topology>
    </subcellularLocation>
</comment>
<dbReference type="Gene3D" id="1.20.120.1630">
    <property type="match status" value="1"/>
</dbReference>
<sequence length="227" mass="24861">MNTKLIVRYAVRETMGLAVMGAALFVSAGRIDWWPGWAALAVIAAWTAATAVVILRTNPTLLAERLGPRKGAKSWDTVLLSLVGLLQLARYISAGLDQRYGWTGEFPTALQIAALVVCALGYALVVWATASNAFFSQVVRIQGERGHTVVSGGPYRYVRHPGYLGAIMYELTISLLLASWWAFAVSGLSAVLLMVRTVLEDRTLLAELPGYADYARQVRFRLFPGVW</sequence>
<dbReference type="STRING" id="229921.ADN01_17525"/>
<dbReference type="PANTHER" id="PTHR43847:SF1">
    <property type="entry name" value="BLL3993 PROTEIN"/>
    <property type="match status" value="1"/>
</dbReference>
<feature type="transmembrane region" description="Helical" evidence="5">
    <location>
        <begin position="9"/>
        <end position="28"/>
    </location>
</feature>
<dbReference type="InterPro" id="IPR052527">
    <property type="entry name" value="Metal_cation-efflux_comp"/>
</dbReference>
<evidence type="ECO:0000256" key="5">
    <source>
        <dbReference type="SAM" id="Phobius"/>
    </source>
</evidence>
<organism evidence="6 7">
    <name type="scientific">Levilinea saccharolytica</name>
    <dbReference type="NCBI Taxonomy" id="229921"/>
    <lineage>
        <taxon>Bacteria</taxon>
        <taxon>Bacillati</taxon>
        <taxon>Chloroflexota</taxon>
        <taxon>Anaerolineae</taxon>
        <taxon>Anaerolineales</taxon>
        <taxon>Anaerolineaceae</taxon>
        <taxon>Levilinea</taxon>
    </lineage>
</organism>
<comment type="caution">
    <text evidence="6">The sequence shown here is derived from an EMBL/GenBank/DDBJ whole genome shotgun (WGS) entry which is preliminary data.</text>
</comment>
<evidence type="ECO:0000256" key="2">
    <source>
        <dbReference type="ARBA" id="ARBA00022692"/>
    </source>
</evidence>
<evidence type="ECO:0000256" key="1">
    <source>
        <dbReference type="ARBA" id="ARBA00004141"/>
    </source>
</evidence>
<dbReference type="OrthoDB" id="5471300at2"/>
<reference evidence="6 7" key="1">
    <citation type="submission" date="2015-07" db="EMBL/GenBank/DDBJ databases">
        <title>Genome sequence of Levilinea saccharolytica DSM 16555.</title>
        <authorList>
            <person name="Hemp J."/>
            <person name="Ward L.M."/>
            <person name="Pace L.A."/>
            <person name="Fischer W.W."/>
        </authorList>
    </citation>
    <scope>NUCLEOTIDE SEQUENCE [LARGE SCALE GENOMIC DNA]</scope>
    <source>
        <strain evidence="6 7">KIBI-1</strain>
    </source>
</reference>
<evidence type="ECO:0000256" key="3">
    <source>
        <dbReference type="ARBA" id="ARBA00022989"/>
    </source>
</evidence>
<name>A0A0P6XKR8_9CHLR</name>
<dbReference type="GO" id="GO:0004671">
    <property type="term" value="F:protein C-terminal S-isoprenylcysteine carboxyl O-methyltransferase activity"/>
    <property type="evidence" value="ECO:0007669"/>
    <property type="project" value="InterPro"/>
</dbReference>
<feature type="transmembrane region" description="Helical" evidence="5">
    <location>
        <begin position="75"/>
        <end position="92"/>
    </location>
</feature>
<accession>A0A0P6XKR8</accession>
<keyword evidence="4 5" id="KW-0472">Membrane</keyword>
<evidence type="ECO:0000313" key="7">
    <source>
        <dbReference type="Proteomes" id="UP000050501"/>
    </source>
</evidence>
<dbReference type="Proteomes" id="UP000050501">
    <property type="component" value="Unassembled WGS sequence"/>
</dbReference>
<feature type="transmembrane region" description="Helical" evidence="5">
    <location>
        <begin position="173"/>
        <end position="195"/>
    </location>
</feature>